<name>A0A0S4KIZ7_BODSA</name>
<keyword evidence="1" id="KW-1133">Transmembrane helix</keyword>
<dbReference type="AlphaFoldDB" id="A0A0S4KIZ7"/>
<protein>
    <submittedName>
        <fullName evidence="2">Membrane-associated protein, putative</fullName>
    </submittedName>
</protein>
<keyword evidence="3" id="KW-1185">Reference proteome</keyword>
<organism evidence="2 3">
    <name type="scientific">Bodo saltans</name>
    <name type="common">Flagellated protozoan</name>
    <dbReference type="NCBI Taxonomy" id="75058"/>
    <lineage>
        <taxon>Eukaryota</taxon>
        <taxon>Discoba</taxon>
        <taxon>Euglenozoa</taxon>
        <taxon>Kinetoplastea</taxon>
        <taxon>Metakinetoplastina</taxon>
        <taxon>Eubodonida</taxon>
        <taxon>Bodonidae</taxon>
        <taxon>Bodo</taxon>
    </lineage>
</organism>
<sequence length="157" mass="16943">MLIMVVVFAYAWLGRTSIILAVEALGVPSPLFPLVVMTIPSTAALTLLLSSIAVTCEVCFLFGNATSVDGQAQLQTAAAVCDLAVSGVSMLKAALDVFEALRACRRHIIALLRRHRKISAAVDVSGRKKKKRRHDANGIATSEELLVDDQQGRWELL</sequence>
<evidence type="ECO:0000256" key="1">
    <source>
        <dbReference type="SAM" id="Phobius"/>
    </source>
</evidence>
<gene>
    <name evidence="2" type="ORF">BSAL_21335</name>
</gene>
<evidence type="ECO:0000313" key="2">
    <source>
        <dbReference type="EMBL" id="CUI14949.1"/>
    </source>
</evidence>
<proteinExistence type="predicted"/>
<accession>A0A0S4KIZ7</accession>
<dbReference type="VEuPathDB" id="TriTrypDB:BSAL_21335"/>
<keyword evidence="1" id="KW-0472">Membrane</keyword>
<dbReference type="Proteomes" id="UP000051952">
    <property type="component" value="Unassembled WGS sequence"/>
</dbReference>
<reference evidence="3" key="1">
    <citation type="submission" date="2015-09" db="EMBL/GenBank/DDBJ databases">
        <authorList>
            <consortium name="Pathogen Informatics"/>
        </authorList>
    </citation>
    <scope>NUCLEOTIDE SEQUENCE [LARGE SCALE GENOMIC DNA]</scope>
    <source>
        <strain evidence="3">Lake Konstanz</strain>
    </source>
</reference>
<feature type="transmembrane region" description="Helical" evidence="1">
    <location>
        <begin position="31"/>
        <end position="54"/>
    </location>
</feature>
<dbReference type="EMBL" id="CYKH01001741">
    <property type="protein sequence ID" value="CUI14949.1"/>
    <property type="molecule type" value="Genomic_DNA"/>
</dbReference>
<evidence type="ECO:0000313" key="3">
    <source>
        <dbReference type="Proteomes" id="UP000051952"/>
    </source>
</evidence>
<keyword evidence="1" id="KW-0812">Transmembrane</keyword>